<dbReference type="EMBL" id="WAIE01000001">
    <property type="protein sequence ID" value="KAB1442877.1"/>
    <property type="molecule type" value="Genomic_DNA"/>
</dbReference>
<evidence type="ECO:0000313" key="3">
    <source>
        <dbReference type="Proteomes" id="UP000438699"/>
    </source>
</evidence>
<dbReference type="Pfam" id="PF09704">
    <property type="entry name" value="Cas_Cas5d"/>
    <property type="match status" value="1"/>
</dbReference>
<dbReference type="Proteomes" id="UP000438699">
    <property type="component" value="Unassembled WGS sequence"/>
</dbReference>
<dbReference type="NCBIfam" id="TIGR02593">
    <property type="entry name" value="CRISPR_cas5"/>
    <property type="match status" value="1"/>
</dbReference>
<organism evidence="2 3">
    <name type="scientific">Pseudodesulfovibrio senegalensis</name>
    <dbReference type="NCBI Taxonomy" id="1721087"/>
    <lineage>
        <taxon>Bacteria</taxon>
        <taxon>Pseudomonadati</taxon>
        <taxon>Thermodesulfobacteriota</taxon>
        <taxon>Desulfovibrionia</taxon>
        <taxon>Desulfovibrionales</taxon>
        <taxon>Desulfovibrionaceae</taxon>
    </lineage>
</organism>
<dbReference type="NCBIfam" id="TIGR01868">
    <property type="entry name" value="casD_Cas5e"/>
    <property type="match status" value="1"/>
</dbReference>
<gene>
    <name evidence="2" type="primary">cas5e</name>
    <name evidence="2" type="ORF">F8A88_00960</name>
</gene>
<proteinExistence type="predicted"/>
<comment type="caution">
    <text evidence="2">The sequence shown here is derived from an EMBL/GenBank/DDBJ whole genome shotgun (WGS) entry which is preliminary data.</text>
</comment>
<dbReference type="InterPro" id="IPR021124">
    <property type="entry name" value="CRISPR-assoc_prot_Cas5"/>
</dbReference>
<name>A0A6N6N6Z8_9BACT</name>
<reference evidence="2 3" key="1">
    <citation type="journal article" date="2017" name="Int. J. Syst. Evol. Microbiol.">
        <title>Desulfovibrio senegalensis sp. nov., a mesophilic sulfate reducer isolated from marine sediment.</title>
        <authorList>
            <person name="Thioye A."/>
            <person name="Gam Z.B.A."/>
            <person name="Mbengue M."/>
            <person name="Cayol J.L."/>
            <person name="Joseph-Bartoli M."/>
            <person name="Toure-Kane C."/>
            <person name="Labat M."/>
        </authorList>
    </citation>
    <scope>NUCLEOTIDE SEQUENCE [LARGE SCALE GENOMIC DNA]</scope>
    <source>
        <strain evidence="2 3">DSM 101509</strain>
    </source>
</reference>
<evidence type="ECO:0000256" key="1">
    <source>
        <dbReference type="ARBA" id="ARBA00023118"/>
    </source>
</evidence>
<keyword evidence="1" id="KW-0051">Antiviral defense</keyword>
<sequence length="254" mass="28127">MRKYLVFTLRGPMQSWGTASAVGEVRASAGRPGRSGVMGLVAAALGIRRNDPDALEILHGAARIAVRADASGERMIDYHTVQTPPSVRKVTYHTRRDELVNKVCKEQLSTILSRREYLAGAAFTVCVWLEADAGYGVDDMRDALARPRLALYLGRKSCPPGFPLLPEIVPADNVAGAFERYDEMRGERCLNAGPLFTGSQVWSDAGHGVPGVEERSTVYSVRDVLTNSARRQFAMRQEHHFTLRRNPEVEHVHE</sequence>
<dbReference type="InterPro" id="IPR013422">
    <property type="entry name" value="CRISPR-assoc_prot_Cas5_N"/>
</dbReference>
<evidence type="ECO:0000313" key="2">
    <source>
        <dbReference type="EMBL" id="KAB1442877.1"/>
    </source>
</evidence>
<dbReference type="Gene3D" id="3.30.70.2660">
    <property type="match status" value="1"/>
</dbReference>
<dbReference type="CDD" id="cd09645">
    <property type="entry name" value="Cas5_I-E"/>
    <property type="match status" value="1"/>
</dbReference>
<dbReference type="OrthoDB" id="5704083at2"/>
<dbReference type="RefSeq" id="WP_151149067.1">
    <property type="nucleotide sequence ID" value="NZ_WAIE01000001.1"/>
</dbReference>
<dbReference type="AlphaFoldDB" id="A0A6N6N6Z8"/>
<dbReference type="InterPro" id="IPR010147">
    <property type="entry name" value="CRISPR-assoc_prot_CasD"/>
</dbReference>
<dbReference type="GO" id="GO:0051607">
    <property type="term" value="P:defense response to virus"/>
    <property type="evidence" value="ECO:0007669"/>
    <property type="project" value="UniProtKB-KW"/>
</dbReference>
<accession>A0A6N6N6Z8</accession>
<dbReference type="GO" id="GO:0003723">
    <property type="term" value="F:RNA binding"/>
    <property type="evidence" value="ECO:0007669"/>
    <property type="project" value="InterPro"/>
</dbReference>
<protein>
    <submittedName>
        <fullName evidence="2">Type I-E CRISPR-associated protein Cas5/CasD</fullName>
    </submittedName>
</protein>
<dbReference type="GO" id="GO:0043571">
    <property type="term" value="P:maintenance of CRISPR repeat elements"/>
    <property type="evidence" value="ECO:0007669"/>
    <property type="project" value="InterPro"/>
</dbReference>
<keyword evidence="3" id="KW-1185">Reference proteome</keyword>